<evidence type="ECO:0000313" key="1">
    <source>
        <dbReference type="EMBL" id="OXA54428.1"/>
    </source>
</evidence>
<organism evidence="1 2">
    <name type="scientific">Folsomia candida</name>
    <name type="common">Springtail</name>
    <dbReference type="NCBI Taxonomy" id="158441"/>
    <lineage>
        <taxon>Eukaryota</taxon>
        <taxon>Metazoa</taxon>
        <taxon>Ecdysozoa</taxon>
        <taxon>Arthropoda</taxon>
        <taxon>Hexapoda</taxon>
        <taxon>Collembola</taxon>
        <taxon>Entomobryomorpha</taxon>
        <taxon>Isotomoidea</taxon>
        <taxon>Isotomidae</taxon>
        <taxon>Proisotominae</taxon>
        <taxon>Folsomia</taxon>
    </lineage>
</organism>
<dbReference type="Proteomes" id="UP000198287">
    <property type="component" value="Unassembled WGS sequence"/>
</dbReference>
<protein>
    <submittedName>
        <fullName evidence="1">Uncharacterized protein</fullName>
    </submittedName>
</protein>
<proteinExistence type="predicted"/>
<name>A0A226EB47_FOLCA</name>
<keyword evidence="2" id="KW-1185">Reference proteome</keyword>
<comment type="caution">
    <text evidence="1">The sequence shown here is derived from an EMBL/GenBank/DDBJ whole genome shotgun (WGS) entry which is preliminary data.</text>
</comment>
<evidence type="ECO:0000313" key="2">
    <source>
        <dbReference type="Proteomes" id="UP000198287"/>
    </source>
</evidence>
<dbReference type="AlphaFoldDB" id="A0A226EB47"/>
<gene>
    <name evidence="1" type="ORF">Fcan01_11074</name>
</gene>
<accession>A0A226EB47</accession>
<dbReference type="EMBL" id="LNIX01000005">
    <property type="protein sequence ID" value="OXA54428.1"/>
    <property type="molecule type" value="Genomic_DNA"/>
</dbReference>
<reference evidence="1 2" key="1">
    <citation type="submission" date="2015-12" db="EMBL/GenBank/DDBJ databases">
        <title>The genome of Folsomia candida.</title>
        <authorList>
            <person name="Faddeeva A."/>
            <person name="Derks M.F."/>
            <person name="Anvar Y."/>
            <person name="Smit S."/>
            <person name="Van Straalen N."/>
            <person name="Roelofs D."/>
        </authorList>
    </citation>
    <scope>NUCLEOTIDE SEQUENCE [LARGE SCALE GENOMIC DNA]</scope>
    <source>
        <strain evidence="1 2">VU population</strain>
        <tissue evidence="1">Whole body</tissue>
    </source>
</reference>
<sequence length="147" mass="16606">MSNSLAIIQVKSKDAFDLNFKSESYTNKAHSDVETELIKFGRNAILATQVIGYLPLTLSANIVSDIHYTNLRTFTTLSWLMVGLYGPGFSRIPSILISLIIIYELATEAEAVTDLQDDVFECFSRLEQYIQDKLMMIKVTMFYSNAT</sequence>